<dbReference type="EMBL" id="BART01019544">
    <property type="protein sequence ID" value="GAG93147.1"/>
    <property type="molecule type" value="Genomic_DNA"/>
</dbReference>
<dbReference type="AlphaFoldDB" id="X1CJD3"/>
<feature type="non-terminal residue" evidence="1">
    <location>
        <position position="1"/>
    </location>
</feature>
<protein>
    <submittedName>
        <fullName evidence="1">Uncharacterized protein</fullName>
    </submittedName>
</protein>
<evidence type="ECO:0000313" key="1">
    <source>
        <dbReference type="EMBL" id="GAG93147.1"/>
    </source>
</evidence>
<sequence length="80" mass="9031">SRNAILNPNKLLHAGNKYNWEGCVDIRNGDKLTSKASWGKFWLVEKNMMLFGEIHVTVKNQKKKLVCKIISTAGIRPGGY</sequence>
<comment type="caution">
    <text evidence="1">The sequence shown here is derived from an EMBL/GenBank/DDBJ whole genome shotgun (WGS) entry which is preliminary data.</text>
</comment>
<name>X1CJD3_9ZZZZ</name>
<gene>
    <name evidence="1" type="ORF">S01H4_36533</name>
</gene>
<organism evidence="1">
    <name type="scientific">marine sediment metagenome</name>
    <dbReference type="NCBI Taxonomy" id="412755"/>
    <lineage>
        <taxon>unclassified sequences</taxon>
        <taxon>metagenomes</taxon>
        <taxon>ecological metagenomes</taxon>
    </lineage>
</organism>
<reference evidence="1" key="1">
    <citation type="journal article" date="2014" name="Front. Microbiol.">
        <title>High frequency of phylogenetically diverse reductive dehalogenase-homologous genes in deep subseafloor sedimentary metagenomes.</title>
        <authorList>
            <person name="Kawai M."/>
            <person name="Futagami T."/>
            <person name="Toyoda A."/>
            <person name="Takaki Y."/>
            <person name="Nishi S."/>
            <person name="Hori S."/>
            <person name="Arai W."/>
            <person name="Tsubouchi T."/>
            <person name="Morono Y."/>
            <person name="Uchiyama I."/>
            <person name="Ito T."/>
            <person name="Fujiyama A."/>
            <person name="Inagaki F."/>
            <person name="Takami H."/>
        </authorList>
    </citation>
    <scope>NUCLEOTIDE SEQUENCE</scope>
    <source>
        <strain evidence="1">Expedition CK06-06</strain>
    </source>
</reference>
<proteinExistence type="predicted"/>
<accession>X1CJD3</accession>